<accession>A0ACC1HJC4</accession>
<feature type="non-terminal residue" evidence="1">
    <location>
        <position position="1228"/>
    </location>
</feature>
<gene>
    <name evidence="1" type="ORF">EV182_001277</name>
</gene>
<reference evidence="1" key="1">
    <citation type="submission" date="2022-06" db="EMBL/GenBank/DDBJ databases">
        <title>Phylogenomic reconstructions and comparative analyses of Kickxellomycotina fungi.</title>
        <authorList>
            <person name="Reynolds N.K."/>
            <person name="Stajich J.E."/>
            <person name="Barry K."/>
            <person name="Grigoriev I.V."/>
            <person name="Crous P."/>
            <person name="Smith M.E."/>
        </authorList>
    </citation>
    <scope>NUCLEOTIDE SEQUENCE</scope>
    <source>
        <strain evidence="1">RSA 2271</strain>
    </source>
</reference>
<keyword evidence="2" id="KW-1185">Reference proteome</keyword>
<evidence type="ECO:0000313" key="2">
    <source>
        <dbReference type="Proteomes" id="UP001145114"/>
    </source>
</evidence>
<dbReference type="Proteomes" id="UP001145114">
    <property type="component" value="Unassembled WGS sequence"/>
</dbReference>
<evidence type="ECO:0000313" key="1">
    <source>
        <dbReference type="EMBL" id="KAJ1675431.1"/>
    </source>
</evidence>
<organism evidence="1 2">
    <name type="scientific">Spiromyces aspiralis</name>
    <dbReference type="NCBI Taxonomy" id="68401"/>
    <lineage>
        <taxon>Eukaryota</taxon>
        <taxon>Fungi</taxon>
        <taxon>Fungi incertae sedis</taxon>
        <taxon>Zoopagomycota</taxon>
        <taxon>Kickxellomycotina</taxon>
        <taxon>Kickxellomycetes</taxon>
        <taxon>Kickxellales</taxon>
        <taxon>Kickxellaceae</taxon>
        <taxon>Spiromyces</taxon>
    </lineage>
</organism>
<name>A0ACC1HJC4_9FUNG</name>
<protein>
    <submittedName>
        <fullName evidence="1">Uncharacterized protein</fullName>
    </submittedName>
</protein>
<comment type="caution">
    <text evidence="1">The sequence shown here is derived from an EMBL/GenBank/DDBJ whole genome shotgun (WGS) entry which is preliminary data.</text>
</comment>
<dbReference type="EMBL" id="JAMZIH010005310">
    <property type="protein sequence ID" value="KAJ1675431.1"/>
    <property type="molecule type" value="Genomic_DNA"/>
</dbReference>
<proteinExistence type="predicted"/>
<sequence>MREEASSQSLPPPTIFYTTAPAEKPLTSVATPFEDIAAHTSEVEAGYSSLLERLRQDPASSPRQRIPSPSTTNTISRSDDAVAGQRLRRQYQHREAFVMTSSPAPIYPQPSSRAAVYPPQSRTPPHHQRPRIPATFSGSSIAATRRSPSLKYRPRDEGVALRKRVIFGAPRGRYSAKDVEKENQWLFRLSLLDRVPTRTKYPAHRYRGPRYSFDCSELAGGPAKQDLLSSSPPDLPKSESLPGRSGTGSGGHDSPAAGASSADPSPNVTSTATTAMTVTGGINFVNESHSANANQAQPPRRRFSLSMLNPFLIFGRSSSISLRSRSKPEGQDNPGPGDTLPATRGVSDAASCTAATSPLASKRPETQAVSNALNLSQTLASRPIPKDNILDAVADFFPEPPTGTPQISSTSESFPHTTSFDLEAFIRESSDELWTIPALATTRERMGRGTKVSLEEFQRILFETLHDPDVSLSETQCGELYKAWLVLEGSPGYIPPPILEAYMNGDEGPMNGLYNVLMARENDDEPVNFSFADTNDLYLRLAGSIASTEHNSATATVTLAATTAAVIEKAPQQQQQQHHHHQQGWKLPGSQANIESDNGDQEIAQGRKADEAGGSTVPATAHQEPPAQESRGVTADDRAMIDSVVTSNQAQGLCDDVPEGPDSPSDKIITIDGSQAQDNETRSLTASRVAADAMPSDKQNDGDSGCAEHIHLKTDSINNRDDPINDDAVSSTGTHSRLTPLLQRKEESLGACESDDDDTVNTRGKADHRPGHVGKASGGPPLLAPTAIASDTRPQETQATTTALLPSCPPIFTSSLPDTMFAGVEYRPRINGGSSTNNSEERHSRLPASAGPDVPTSHASVSSSRNHIVATDPKDIDEADGQCPPEGQGGQTASSDSGGTNHLEGPNTEMQLDTASKSLAPNCSHTRQHSSQLADELIHSDYVPSCHDGVTPDARASDPRDTQASPEPISATSRSRKRGQRDPILLAYLRARSATIQPNSPGGTSCRIQQRSPAGIGDSRIDNGGLYRIPSWLLKDQNTTNDRLNDPPKDPRLSRLAVLEQLIQRERLGTMRARVEQNLQQLSTSMTGGAQPAEPAILDEDTSDGDSDYQGNESGNMEQHARYHHPLPQQKQAQPQSPVSPSVAPQNAATGDGEIQQQITPAHFRANHDGESTAFSGSSTSIDLRSLESSAYRSRRFDFSKTRPLHKLVRTLTKRRRKHVDQKQDETL</sequence>